<evidence type="ECO:0000313" key="2">
    <source>
        <dbReference type="Proteomes" id="UP001417504"/>
    </source>
</evidence>
<keyword evidence="2" id="KW-1185">Reference proteome</keyword>
<organism evidence="1 2">
    <name type="scientific">Stephania japonica</name>
    <dbReference type="NCBI Taxonomy" id="461633"/>
    <lineage>
        <taxon>Eukaryota</taxon>
        <taxon>Viridiplantae</taxon>
        <taxon>Streptophyta</taxon>
        <taxon>Embryophyta</taxon>
        <taxon>Tracheophyta</taxon>
        <taxon>Spermatophyta</taxon>
        <taxon>Magnoliopsida</taxon>
        <taxon>Ranunculales</taxon>
        <taxon>Menispermaceae</taxon>
        <taxon>Menispermoideae</taxon>
        <taxon>Cissampelideae</taxon>
        <taxon>Stephania</taxon>
    </lineage>
</organism>
<name>A0AAP0EMV9_9MAGN</name>
<dbReference type="EMBL" id="JBBNAE010000009">
    <property type="protein sequence ID" value="KAK9096426.1"/>
    <property type="molecule type" value="Genomic_DNA"/>
</dbReference>
<comment type="caution">
    <text evidence="1">The sequence shown here is derived from an EMBL/GenBank/DDBJ whole genome shotgun (WGS) entry which is preliminary data.</text>
</comment>
<protein>
    <submittedName>
        <fullName evidence="1">Uncharacterized protein</fullName>
    </submittedName>
</protein>
<dbReference type="Proteomes" id="UP001417504">
    <property type="component" value="Unassembled WGS sequence"/>
</dbReference>
<sequence length="60" mass="6954">MTEYIFPDSETVQRRAPLVLVCSSSTSGGHKMLETCREFGPSRRLMLRSYQSRRTPLFEN</sequence>
<gene>
    <name evidence="1" type="ORF">Sjap_021923</name>
</gene>
<dbReference type="AlphaFoldDB" id="A0AAP0EMV9"/>
<proteinExistence type="predicted"/>
<evidence type="ECO:0000313" key="1">
    <source>
        <dbReference type="EMBL" id="KAK9096426.1"/>
    </source>
</evidence>
<reference evidence="1 2" key="1">
    <citation type="submission" date="2024-01" db="EMBL/GenBank/DDBJ databases">
        <title>Genome assemblies of Stephania.</title>
        <authorList>
            <person name="Yang L."/>
        </authorList>
    </citation>
    <scope>NUCLEOTIDE SEQUENCE [LARGE SCALE GENOMIC DNA]</scope>
    <source>
        <strain evidence="1">QJT</strain>
        <tissue evidence="1">Leaf</tissue>
    </source>
</reference>
<accession>A0AAP0EMV9</accession>